<dbReference type="Pfam" id="PF00664">
    <property type="entry name" value="ABC_membrane"/>
    <property type="match status" value="1"/>
</dbReference>
<dbReference type="PROSITE" id="PS50929">
    <property type="entry name" value="ABC_TM1F"/>
    <property type="match status" value="1"/>
</dbReference>
<dbReference type="PROSITE" id="PS00211">
    <property type="entry name" value="ABC_TRANSPORTER_1"/>
    <property type="match status" value="1"/>
</dbReference>
<evidence type="ECO:0000256" key="2">
    <source>
        <dbReference type="ARBA" id="ARBA00005417"/>
    </source>
</evidence>
<comment type="subcellular location">
    <subcellularLocation>
        <location evidence="1">Cell membrane</location>
        <topology evidence="1">Multi-pass membrane protein</topology>
    </subcellularLocation>
</comment>
<reference evidence="11 12" key="1">
    <citation type="submission" date="2022-09" db="EMBL/GenBank/DDBJ databases">
        <title>Chelativorans salina sp. nov., a novel slightly halophilic bacterium isolated from a saline lake sediment enrichment.</title>
        <authorList>
            <person name="Gao L."/>
            <person name="Fang B.-Z."/>
            <person name="Li W.-J."/>
        </authorList>
    </citation>
    <scope>NUCLEOTIDE SEQUENCE [LARGE SCALE GENOMIC DNA]</scope>
    <source>
        <strain evidence="11 12">EGI FJ00035</strain>
    </source>
</reference>
<sequence length="622" mass="67562">MSSDAIGSATKARNSFAHVEAAGWGQGLSTLLRITRMNLRHPWQVAFAIGSTIIAATLQLTIPQLLGRAVDQTQTAIGGGAAGAAAESALLVSALLLLTVSVLRGLFTMTQNYYAEAVGHHIGYELRLACYEKIQRLSFSFHDQMHSGDLITIGMLDLEGVRMYFSTALVRAVLLTMLIGIGAYFLISTDPVLGLLALSFVPFVGWRSSVTRLKLRATWLELQERLSVLTRVMEENLGGIRVVRAFAAQAHEMTKFDRASKSALELAHERVGIRVRNTSAMTFSFFLAMGLVLLVGGNKVVAGEISVGTLATFLTFMTILQMPVRQLGMMVNAFARASTCGSRLFGLLDLDIAIKDASDARPLEITDGTLRFDNVSFAYPSAADRQVLKNVSFEARKGETVGIVGPPGSGKSTIAHLIPRFYDVTGGAITLDGQDIRKATLASLRQSVAVVQQDAFLFTTTIENNIAYGDPWANERRIGRASEFAQLHNYVLGLPAGYGTVVGERGVSLSGGQRQRLTIARTMMLRPSVIVFDDSTAAIDAATEQRIRTAMRRFAKDRVTIVIAHRLSSLMHADQILFVEGGEIVERGTHEELLAKGGRYRALYDLQVRPGDEMLEEMGGGS</sequence>
<keyword evidence="12" id="KW-1185">Reference proteome</keyword>
<keyword evidence="7 8" id="KW-0472">Membrane</keyword>
<evidence type="ECO:0000259" key="10">
    <source>
        <dbReference type="PROSITE" id="PS50929"/>
    </source>
</evidence>
<evidence type="ECO:0000256" key="6">
    <source>
        <dbReference type="ARBA" id="ARBA00022989"/>
    </source>
</evidence>
<dbReference type="InterPro" id="IPR017871">
    <property type="entry name" value="ABC_transporter-like_CS"/>
</dbReference>
<dbReference type="InterPro" id="IPR003593">
    <property type="entry name" value="AAA+_ATPase"/>
</dbReference>
<dbReference type="InterPro" id="IPR027417">
    <property type="entry name" value="P-loop_NTPase"/>
</dbReference>
<dbReference type="SMART" id="SM00382">
    <property type="entry name" value="AAA"/>
    <property type="match status" value="1"/>
</dbReference>
<proteinExistence type="inferred from homology"/>
<evidence type="ECO:0000256" key="1">
    <source>
        <dbReference type="ARBA" id="ARBA00004651"/>
    </source>
</evidence>
<evidence type="ECO:0000256" key="5">
    <source>
        <dbReference type="ARBA" id="ARBA00022840"/>
    </source>
</evidence>
<keyword evidence="4" id="KW-0547">Nucleotide-binding</keyword>
<dbReference type="PANTHER" id="PTHR43394:SF1">
    <property type="entry name" value="ATP-BINDING CASSETTE SUB-FAMILY B MEMBER 10, MITOCHONDRIAL"/>
    <property type="match status" value="1"/>
</dbReference>
<comment type="similarity">
    <text evidence="2">Belongs to the ABC transporter superfamily.</text>
</comment>
<evidence type="ECO:0000313" key="11">
    <source>
        <dbReference type="EMBL" id="MCT7378481.1"/>
    </source>
</evidence>
<dbReference type="PANTHER" id="PTHR43394">
    <property type="entry name" value="ATP-DEPENDENT PERMEASE MDL1, MITOCHONDRIAL"/>
    <property type="match status" value="1"/>
</dbReference>
<feature type="transmembrane region" description="Helical" evidence="8">
    <location>
        <begin position="278"/>
        <end position="295"/>
    </location>
</feature>
<keyword evidence="6 8" id="KW-1133">Transmembrane helix</keyword>
<accession>A0ABT2LVS0</accession>
<dbReference type="InterPro" id="IPR039421">
    <property type="entry name" value="Type_1_exporter"/>
</dbReference>
<feature type="transmembrane region" description="Helical" evidence="8">
    <location>
        <begin position="193"/>
        <end position="210"/>
    </location>
</feature>
<comment type="caution">
    <text evidence="11">The sequence shown here is derived from an EMBL/GenBank/DDBJ whole genome shotgun (WGS) entry which is preliminary data.</text>
</comment>
<keyword evidence="3 8" id="KW-0812">Transmembrane</keyword>
<organism evidence="11 12">
    <name type="scientific">Chelativorans salis</name>
    <dbReference type="NCBI Taxonomy" id="2978478"/>
    <lineage>
        <taxon>Bacteria</taxon>
        <taxon>Pseudomonadati</taxon>
        <taxon>Pseudomonadota</taxon>
        <taxon>Alphaproteobacteria</taxon>
        <taxon>Hyphomicrobiales</taxon>
        <taxon>Phyllobacteriaceae</taxon>
        <taxon>Chelativorans</taxon>
    </lineage>
</organism>
<dbReference type="CDD" id="cd18542">
    <property type="entry name" value="ABC_6TM_YknU_like"/>
    <property type="match status" value="1"/>
</dbReference>
<gene>
    <name evidence="11" type="ORF">N5A92_26065</name>
</gene>
<keyword evidence="5 11" id="KW-0067">ATP-binding</keyword>
<feature type="domain" description="ABC transporter" evidence="9">
    <location>
        <begin position="370"/>
        <end position="606"/>
    </location>
</feature>
<evidence type="ECO:0000259" key="9">
    <source>
        <dbReference type="PROSITE" id="PS50893"/>
    </source>
</evidence>
<dbReference type="SUPFAM" id="SSF90123">
    <property type="entry name" value="ABC transporter transmembrane region"/>
    <property type="match status" value="1"/>
</dbReference>
<name>A0ABT2LVS0_9HYPH</name>
<evidence type="ECO:0000256" key="3">
    <source>
        <dbReference type="ARBA" id="ARBA00022692"/>
    </source>
</evidence>
<dbReference type="RefSeq" id="WP_260907450.1">
    <property type="nucleotide sequence ID" value="NZ_JAOCZP010000014.1"/>
</dbReference>
<feature type="domain" description="ABC transmembrane type-1" evidence="10">
    <location>
        <begin position="46"/>
        <end position="336"/>
    </location>
</feature>
<dbReference type="InterPro" id="IPR011527">
    <property type="entry name" value="ABC1_TM_dom"/>
</dbReference>
<dbReference type="InterPro" id="IPR036640">
    <property type="entry name" value="ABC1_TM_sf"/>
</dbReference>
<dbReference type="Proteomes" id="UP001320831">
    <property type="component" value="Unassembled WGS sequence"/>
</dbReference>
<evidence type="ECO:0000256" key="8">
    <source>
        <dbReference type="SAM" id="Phobius"/>
    </source>
</evidence>
<dbReference type="Gene3D" id="1.20.1560.10">
    <property type="entry name" value="ABC transporter type 1, transmembrane domain"/>
    <property type="match status" value="1"/>
</dbReference>
<dbReference type="Pfam" id="PF00005">
    <property type="entry name" value="ABC_tran"/>
    <property type="match status" value="1"/>
</dbReference>
<protein>
    <submittedName>
        <fullName evidence="11">ABC transporter ATP-binding protein/permease</fullName>
    </submittedName>
</protein>
<feature type="transmembrane region" description="Helical" evidence="8">
    <location>
        <begin position="43"/>
        <end position="62"/>
    </location>
</feature>
<dbReference type="PROSITE" id="PS50893">
    <property type="entry name" value="ABC_TRANSPORTER_2"/>
    <property type="match status" value="1"/>
</dbReference>
<dbReference type="SUPFAM" id="SSF52540">
    <property type="entry name" value="P-loop containing nucleoside triphosphate hydrolases"/>
    <property type="match status" value="1"/>
</dbReference>
<dbReference type="Gene3D" id="3.40.50.300">
    <property type="entry name" value="P-loop containing nucleotide triphosphate hydrolases"/>
    <property type="match status" value="1"/>
</dbReference>
<evidence type="ECO:0000256" key="7">
    <source>
        <dbReference type="ARBA" id="ARBA00023136"/>
    </source>
</evidence>
<feature type="transmembrane region" description="Helical" evidence="8">
    <location>
        <begin position="168"/>
        <end position="187"/>
    </location>
</feature>
<evidence type="ECO:0000256" key="4">
    <source>
        <dbReference type="ARBA" id="ARBA00022741"/>
    </source>
</evidence>
<dbReference type="GO" id="GO:0005524">
    <property type="term" value="F:ATP binding"/>
    <property type="evidence" value="ECO:0007669"/>
    <property type="project" value="UniProtKB-KW"/>
</dbReference>
<dbReference type="InterPro" id="IPR003439">
    <property type="entry name" value="ABC_transporter-like_ATP-bd"/>
</dbReference>
<dbReference type="EMBL" id="JAOCZP010000014">
    <property type="protein sequence ID" value="MCT7378481.1"/>
    <property type="molecule type" value="Genomic_DNA"/>
</dbReference>
<feature type="transmembrane region" description="Helical" evidence="8">
    <location>
        <begin position="82"/>
        <end position="103"/>
    </location>
</feature>
<evidence type="ECO:0000313" key="12">
    <source>
        <dbReference type="Proteomes" id="UP001320831"/>
    </source>
</evidence>